<dbReference type="PANTHER" id="PTHR35744">
    <property type="entry name" value="C2H2-TYPE DOMAIN-CONTAINING PROTEIN"/>
    <property type="match status" value="1"/>
</dbReference>
<evidence type="ECO:0000313" key="1">
    <source>
        <dbReference type="EMBL" id="GAY65442.1"/>
    </source>
</evidence>
<gene>
    <name evidence="1" type="ORF">CUMW_241120</name>
</gene>
<accession>A0A2H5QLF1</accession>
<dbReference type="AlphaFoldDB" id="A0A2H5QLF1"/>
<sequence length="125" mass="14152">MYSMKMKKYKRAARTILTQKVGYGLANELKRKGFWVRTVLDKPQAADVLLRNHTVDMMDKRRIECLLVVLDNSDFVGGEEALDWDDESEDANVAGITHASDADCIKNGNNGAWWKLESFHSEATS</sequence>
<protein>
    <submittedName>
        <fullName evidence="1">Uncharacterized protein</fullName>
    </submittedName>
</protein>
<dbReference type="EMBL" id="BDQV01000480">
    <property type="protein sequence ID" value="GAY65442.1"/>
    <property type="molecule type" value="Genomic_DNA"/>
</dbReference>
<dbReference type="PANTHER" id="PTHR35744:SF4">
    <property type="entry name" value="OS04G0464600 PROTEIN"/>
    <property type="match status" value="1"/>
</dbReference>
<evidence type="ECO:0000313" key="2">
    <source>
        <dbReference type="Proteomes" id="UP000236630"/>
    </source>
</evidence>
<reference evidence="1 2" key="1">
    <citation type="journal article" date="2017" name="Front. Genet.">
        <title>Draft sequencing of the heterozygous diploid genome of Satsuma (Citrus unshiu Marc.) using a hybrid assembly approach.</title>
        <authorList>
            <person name="Shimizu T."/>
            <person name="Tanizawa Y."/>
            <person name="Mochizuki T."/>
            <person name="Nagasaki H."/>
            <person name="Yoshioka T."/>
            <person name="Toyoda A."/>
            <person name="Fujiyama A."/>
            <person name="Kaminuma E."/>
            <person name="Nakamura Y."/>
        </authorList>
    </citation>
    <scope>NUCLEOTIDE SEQUENCE [LARGE SCALE GENOMIC DNA]</scope>
    <source>
        <strain evidence="2">cv. Miyagawa wase</strain>
    </source>
</reference>
<comment type="caution">
    <text evidence="1">The sequence shown here is derived from an EMBL/GenBank/DDBJ whole genome shotgun (WGS) entry which is preliminary data.</text>
</comment>
<dbReference type="STRING" id="55188.A0A2H5QLF1"/>
<organism evidence="1 2">
    <name type="scientific">Citrus unshiu</name>
    <name type="common">Satsuma mandarin</name>
    <name type="synonym">Citrus nobilis var. unshiu</name>
    <dbReference type="NCBI Taxonomy" id="55188"/>
    <lineage>
        <taxon>Eukaryota</taxon>
        <taxon>Viridiplantae</taxon>
        <taxon>Streptophyta</taxon>
        <taxon>Embryophyta</taxon>
        <taxon>Tracheophyta</taxon>
        <taxon>Spermatophyta</taxon>
        <taxon>Magnoliopsida</taxon>
        <taxon>eudicotyledons</taxon>
        <taxon>Gunneridae</taxon>
        <taxon>Pentapetalae</taxon>
        <taxon>rosids</taxon>
        <taxon>malvids</taxon>
        <taxon>Sapindales</taxon>
        <taxon>Rutaceae</taxon>
        <taxon>Aurantioideae</taxon>
        <taxon>Citrus</taxon>
    </lineage>
</organism>
<name>A0A2H5QLF1_CITUN</name>
<keyword evidence="2" id="KW-1185">Reference proteome</keyword>
<proteinExistence type="predicted"/>
<dbReference type="Proteomes" id="UP000236630">
    <property type="component" value="Unassembled WGS sequence"/>
</dbReference>